<dbReference type="RefSeq" id="WP_386811051.1">
    <property type="nucleotide sequence ID" value="NZ_JBHTIH010000002.1"/>
</dbReference>
<dbReference type="PIRSF" id="PIRSF036893">
    <property type="entry name" value="Lipocalin_ApoD"/>
    <property type="match status" value="1"/>
</dbReference>
<evidence type="ECO:0000256" key="2">
    <source>
        <dbReference type="PIRNR" id="PIRNR036893"/>
    </source>
</evidence>
<comment type="caution">
    <text evidence="4">The sequence shown here is derived from an EMBL/GenBank/DDBJ whole genome shotgun (WGS) entry which is preliminary data.</text>
</comment>
<dbReference type="SUPFAM" id="SSF50814">
    <property type="entry name" value="Lipocalins"/>
    <property type="match status" value="1"/>
</dbReference>
<dbReference type="InterPro" id="IPR002446">
    <property type="entry name" value="Lipocalin_bac"/>
</dbReference>
<feature type="domain" description="Lipocalin/cytosolic fatty-acid binding" evidence="3">
    <location>
        <begin position="28"/>
        <end position="172"/>
    </location>
</feature>
<dbReference type="CDD" id="cd19438">
    <property type="entry name" value="lipocalin_Blc-like"/>
    <property type="match status" value="1"/>
</dbReference>
<comment type="similarity">
    <text evidence="1 2">Belongs to the calycin superfamily. Lipocalin family.</text>
</comment>
<proteinExistence type="inferred from homology"/>
<name>A0ABW2YIG9_9GAMM</name>
<evidence type="ECO:0000313" key="5">
    <source>
        <dbReference type="Proteomes" id="UP001597090"/>
    </source>
</evidence>
<organism evidence="4 5">
    <name type="scientific">Lysobacter koreensis</name>
    <dbReference type="NCBI Taxonomy" id="266122"/>
    <lineage>
        <taxon>Bacteria</taxon>
        <taxon>Pseudomonadati</taxon>
        <taxon>Pseudomonadota</taxon>
        <taxon>Gammaproteobacteria</taxon>
        <taxon>Lysobacterales</taxon>
        <taxon>Lysobacteraceae</taxon>
        <taxon>Lysobacter</taxon>
    </lineage>
</organism>
<evidence type="ECO:0000256" key="1">
    <source>
        <dbReference type="ARBA" id="ARBA00006889"/>
    </source>
</evidence>
<keyword evidence="2" id="KW-0449">Lipoprotein</keyword>
<sequence length="176" mass="19554">MFKPLILAALSAATSASSGLANKPIGALDLTRYAGTWHEIAHLPMYFQRHCVDTITATYTPRSDDTIEVRNACRTQSGEMDESVGAARPVAGSPGALKVRFAPEWLSWLPVVWADYWVVDLDSDYQWAVVGGPSRKYLWVLSRQPDMDRAVFESIKARAAKRGYPVDRLKMAAPLR</sequence>
<keyword evidence="2" id="KW-0446">Lipid-binding</keyword>
<reference evidence="5" key="1">
    <citation type="journal article" date="2019" name="Int. J. Syst. Evol. Microbiol.">
        <title>The Global Catalogue of Microorganisms (GCM) 10K type strain sequencing project: providing services to taxonomists for standard genome sequencing and annotation.</title>
        <authorList>
            <consortium name="The Broad Institute Genomics Platform"/>
            <consortium name="The Broad Institute Genome Sequencing Center for Infectious Disease"/>
            <person name="Wu L."/>
            <person name="Ma J."/>
        </authorList>
    </citation>
    <scope>NUCLEOTIDE SEQUENCE [LARGE SCALE GENOMIC DNA]</scope>
    <source>
        <strain evidence="5">CCUG 55491</strain>
    </source>
</reference>
<dbReference type="InterPro" id="IPR022271">
    <property type="entry name" value="Lipocalin_ApoD"/>
</dbReference>
<dbReference type="PRINTS" id="PR01171">
    <property type="entry name" value="BCTLIPOCALIN"/>
</dbReference>
<dbReference type="Proteomes" id="UP001597090">
    <property type="component" value="Unassembled WGS sequence"/>
</dbReference>
<evidence type="ECO:0000259" key="3">
    <source>
        <dbReference type="Pfam" id="PF08212"/>
    </source>
</evidence>
<keyword evidence="2" id="KW-0998">Cell outer membrane</keyword>
<comment type="function">
    <text evidence="2">Involved in the storage or transport of lipids necessary for membrane maintenance under stressful conditions. Displays a binding preference for lysophospholipids.</text>
</comment>
<evidence type="ECO:0000313" key="4">
    <source>
        <dbReference type="EMBL" id="MFD0738110.1"/>
    </source>
</evidence>
<dbReference type="InterPro" id="IPR000566">
    <property type="entry name" value="Lipocln_cytosolic_FA-bd_dom"/>
</dbReference>
<gene>
    <name evidence="4" type="ORF">ACFQZQ_02240</name>
</gene>
<dbReference type="Gene3D" id="2.40.128.20">
    <property type="match status" value="1"/>
</dbReference>
<keyword evidence="5" id="KW-1185">Reference proteome</keyword>
<dbReference type="EMBL" id="JBHTIH010000002">
    <property type="protein sequence ID" value="MFD0738110.1"/>
    <property type="molecule type" value="Genomic_DNA"/>
</dbReference>
<dbReference type="Pfam" id="PF08212">
    <property type="entry name" value="Lipocalin_2"/>
    <property type="match status" value="1"/>
</dbReference>
<keyword evidence="2" id="KW-0472">Membrane</keyword>
<comment type="subunit">
    <text evidence="2">Homodimer.</text>
</comment>
<protein>
    <recommendedName>
        <fullName evidence="2">Outer membrane lipoprotein Blc</fullName>
    </recommendedName>
</protein>
<dbReference type="InterPro" id="IPR012674">
    <property type="entry name" value="Calycin"/>
</dbReference>
<comment type="subcellular location">
    <subcellularLocation>
        <location evidence="2">Cell outer membrane</location>
    </subcellularLocation>
</comment>
<dbReference type="PANTHER" id="PTHR10612">
    <property type="entry name" value="APOLIPOPROTEIN D"/>
    <property type="match status" value="1"/>
</dbReference>
<dbReference type="PANTHER" id="PTHR10612:SF34">
    <property type="entry name" value="APOLIPOPROTEIN D"/>
    <property type="match status" value="1"/>
</dbReference>
<accession>A0ABW2YIG9</accession>
<dbReference type="InterPro" id="IPR047202">
    <property type="entry name" value="Lipocalin_Blc-like_dom"/>
</dbReference>